<protein>
    <submittedName>
        <fullName evidence="1">Uncharacterized protein</fullName>
    </submittedName>
</protein>
<organism evidence="1 2">
    <name type="scientific">Eiseniibacteriota bacterium</name>
    <dbReference type="NCBI Taxonomy" id="2212470"/>
    <lineage>
        <taxon>Bacteria</taxon>
        <taxon>Candidatus Eiseniibacteriota</taxon>
    </lineage>
</organism>
<comment type="caution">
    <text evidence="1">The sequence shown here is derived from an EMBL/GenBank/DDBJ whole genome shotgun (WGS) entry which is preliminary data.</text>
</comment>
<accession>A0A538SAK5</accession>
<evidence type="ECO:0000313" key="2">
    <source>
        <dbReference type="Proteomes" id="UP000320184"/>
    </source>
</evidence>
<dbReference type="AlphaFoldDB" id="A0A538SAK5"/>
<proteinExistence type="predicted"/>
<dbReference type="EMBL" id="VBOT01000143">
    <property type="protein sequence ID" value="TMQ48376.1"/>
    <property type="molecule type" value="Genomic_DNA"/>
</dbReference>
<name>A0A538SAK5_UNCEI</name>
<sequence length="66" mass="7092">MLPLGLLTCTVPAHAQHYVAGPDSLHPRLKFADSLVSVNHRCIVSGSKLNPKVRPVYVNGVPIGFC</sequence>
<evidence type="ECO:0000313" key="1">
    <source>
        <dbReference type="EMBL" id="TMQ48376.1"/>
    </source>
</evidence>
<reference evidence="1 2" key="1">
    <citation type="journal article" date="2019" name="Nat. Microbiol.">
        <title>Mediterranean grassland soil C-N compound turnover is dependent on rainfall and depth, and is mediated by genomically divergent microorganisms.</title>
        <authorList>
            <person name="Diamond S."/>
            <person name="Andeer P.F."/>
            <person name="Li Z."/>
            <person name="Crits-Christoph A."/>
            <person name="Burstein D."/>
            <person name="Anantharaman K."/>
            <person name="Lane K.R."/>
            <person name="Thomas B.C."/>
            <person name="Pan C."/>
            <person name="Northen T.R."/>
            <person name="Banfield J.F."/>
        </authorList>
    </citation>
    <scope>NUCLEOTIDE SEQUENCE [LARGE SCALE GENOMIC DNA]</scope>
    <source>
        <strain evidence="1">WS_3</strain>
    </source>
</reference>
<dbReference type="Proteomes" id="UP000320184">
    <property type="component" value="Unassembled WGS sequence"/>
</dbReference>
<gene>
    <name evidence="1" type="ORF">E6K73_12160</name>
</gene>